<evidence type="ECO:0000313" key="4">
    <source>
        <dbReference type="EMBL" id="ENU20933.1"/>
    </source>
</evidence>
<gene>
    <name evidence="4" type="ORF">F994_00392</name>
</gene>
<evidence type="ECO:0000259" key="3">
    <source>
        <dbReference type="Pfam" id="PF13518"/>
    </source>
</evidence>
<accession>N8QCM2</accession>
<feature type="compositionally biased region" description="Basic residues" evidence="2">
    <location>
        <begin position="114"/>
        <end position="131"/>
    </location>
</feature>
<protein>
    <recommendedName>
        <fullName evidence="3">Insertion element IS150 protein InsJ-like helix-turn-helix domain-containing protein</fullName>
    </recommendedName>
</protein>
<dbReference type="InterPro" id="IPR055247">
    <property type="entry name" value="InsJ-like_HTH"/>
</dbReference>
<dbReference type="eggNOG" id="COG2963">
    <property type="taxonomic scope" value="Bacteria"/>
</dbReference>
<dbReference type="Proteomes" id="UP000013086">
    <property type="component" value="Unassembled WGS sequence"/>
</dbReference>
<comment type="similarity">
    <text evidence="1">Belongs to the IS150/IS1296 orfA family.</text>
</comment>
<evidence type="ECO:0000313" key="5">
    <source>
        <dbReference type="Proteomes" id="UP000013086"/>
    </source>
</evidence>
<dbReference type="Pfam" id="PF13518">
    <property type="entry name" value="HTH_28"/>
    <property type="match status" value="2"/>
</dbReference>
<dbReference type="AlphaFoldDB" id="N8QCM2"/>
<dbReference type="SUPFAM" id="SSF46689">
    <property type="entry name" value="Homeodomain-like"/>
    <property type="match status" value="1"/>
</dbReference>
<feature type="region of interest" description="Disordered" evidence="2">
    <location>
        <begin position="111"/>
        <end position="140"/>
    </location>
</feature>
<proteinExistence type="inferred from homology"/>
<dbReference type="GO" id="GO:0043565">
    <property type="term" value="F:sequence-specific DNA binding"/>
    <property type="evidence" value="ECO:0007669"/>
    <property type="project" value="InterPro"/>
</dbReference>
<dbReference type="PATRIC" id="fig|1217715.3.peg.369"/>
<dbReference type="PANTHER" id="PTHR33795:SF1">
    <property type="entry name" value="INSERTION ELEMENT IS150 PROTEIN INSJ"/>
    <property type="match status" value="1"/>
</dbReference>
<evidence type="ECO:0000256" key="2">
    <source>
        <dbReference type="SAM" id="MobiDB-lite"/>
    </source>
</evidence>
<comment type="caution">
    <text evidence="4">The sequence shown here is derived from an EMBL/GenBank/DDBJ whole genome shotgun (WGS) entry which is preliminary data.</text>
</comment>
<dbReference type="Gene3D" id="1.10.10.10">
    <property type="entry name" value="Winged helix-like DNA-binding domain superfamily/Winged helix DNA-binding domain"/>
    <property type="match status" value="1"/>
</dbReference>
<organism evidence="4 5">
    <name type="scientific">Acinetobacter bohemicus ANC 3994</name>
    <dbReference type="NCBI Taxonomy" id="1217715"/>
    <lineage>
        <taxon>Bacteria</taxon>
        <taxon>Pseudomonadati</taxon>
        <taxon>Pseudomonadota</taxon>
        <taxon>Gammaproteobacteria</taxon>
        <taxon>Moraxellales</taxon>
        <taxon>Moraxellaceae</taxon>
        <taxon>Acinetobacter</taxon>
    </lineage>
</organism>
<dbReference type="Gene3D" id="1.10.10.60">
    <property type="entry name" value="Homeodomain-like"/>
    <property type="match status" value="1"/>
</dbReference>
<dbReference type="InterPro" id="IPR009057">
    <property type="entry name" value="Homeodomain-like_sf"/>
</dbReference>
<dbReference type="HOGENOM" id="CLU_027402_17_0_6"/>
<dbReference type="InterPro" id="IPR036388">
    <property type="entry name" value="WH-like_DNA-bd_sf"/>
</dbReference>
<feature type="domain" description="Insertion element IS150 protein InsJ-like helix-turn-helix" evidence="3">
    <location>
        <begin position="68"/>
        <end position="119"/>
    </location>
</feature>
<sequence>MTKYSQEFKLEVVQNYLSNDNDDGFRKTAHKFGLDQGTVRQWTAVYQTQGADGLKYQTKRISYSVKFKHKVVLKIINDGLSLIEALIFFKLREKGTLSLWLRQYREHGIDGLKSKPKGRSKQMPKPKRLRAKPSQEGHDKTQEQLLEELAYLRAKNAFLKKLRALRLEQEAKEAAEQQHLQDLYLN</sequence>
<dbReference type="EMBL" id="APOH01000009">
    <property type="protein sequence ID" value="ENU20933.1"/>
    <property type="molecule type" value="Genomic_DNA"/>
</dbReference>
<dbReference type="InterPro" id="IPR052057">
    <property type="entry name" value="IS150/IS1296_orfA-like"/>
</dbReference>
<evidence type="ECO:0000256" key="1">
    <source>
        <dbReference type="ARBA" id="ARBA00038232"/>
    </source>
</evidence>
<reference evidence="4 5" key="1">
    <citation type="submission" date="2013-02" db="EMBL/GenBank/DDBJ databases">
        <title>The Genome Sequence of Acinetobacter sp. ANC 3994.</title>
        <authorList>
            <consortium name="The Broad Institute Genome Sequencing Platform"/>
            <consortium name="The Broad Institute Genome Sequencing Center for Infectious Disease"/>
            <person name="Cerqueira G."/>
            <person name="Feldgarden M."/>
            <person name="Courvalin P."/>
            <person name="Perichon B."/>
            <person name="Grillot-Courvalin C."/>
            <person name="Clermont D."/>
            <person name="Rocha E."/>
            <person name="Yoon E.-J."/>
            <person name="Nemec A."/>
            <person name="Walker B."/>
            <person name="Young S.K."/>
            <person name="Zeng Q."/>
            <person name="Gargeya S."/>
            <person name="Fitzgerald M."/>
            <person name="Haas B."/>
            <person name="Abouelleil A."/>
            <person name="Alvarado L."/>
            <person name="Arachchi H.M."/>
            <person name="Berlin A.M."/>
            <person name="Chapman S.B."/>
            <person name="Dewar J."/>
            <person name="Goldberg J."/>
            <person name="Griggs A."/>
            <person name="Gujja S."/>
            <person name="Hansen M."/>
            <person name="Howarth C."/>
            <person name="Imamovic A."/>
            <person name="Larimer J."/>
            <person name="McCowan C."/>
            <person name="Murphy C."/>
            <person name="Neiman D."/>
            <person name="Pearson M."/>
            <person name="Priest M."/>
            <person name="Roberts A."/>
            <person name="Saif S."/>
            <person name="Shea T."/>
            <person name="Sisk P."/>
            <person name="Sykes S."/>
            <person name="Wortman J."/>
            <person name="Nusbaum C."/>
            <person name="Birren B."/>
        </authorList>
    </citation>
    <scope>NUCLEOTIDE SEQUENCE [LARGE SCALE GENOMIC DNA]</scope>
    <source>
        <strain evidence="4 5">ANC 3994</strain>
    </source>
</reference>
<dbReference type="SUPFAM" id="SSF48295">
    <property type="entry name" value="TrpR-like"/>
    <property type="match status" value="1"/>
</dbReference>
<feature type="domain" description="Insertion element IS150 protein InsJ-like helix-turn-helix" evidence="3">
    <location>
        <begin position="8"/>
        <end position="55"/>
    </location>
</feature>
<dbReference type="PANTHER" id="PTHR33795">
    <property type="entry name" value="INSERTION ELEMENT IS150 PROTEIN INSJ"/>
    <property type="match status" value="1"/>
</dbReference>
<name>N8QCM2_9GAMM</name>
<dbReference type="InterPro" id="IPR010921">
    <property type="entry name" value="Trp_repressor/repl_initiator"/>
</dbReference>